<dbReference type="InterPro" id="IPR028222">
    <property type="entry name" value="AP5Z1"/>
</dbReference>
<sequence>MDQQLTTPVPQQQQQQQDINIKDLLNKIENVALKNTKSKECLDLLKLLYRITINYYKTNNNNSSSSSGKKNHHNKKRNHHHQQQQQSIILPNALKANPVFIEKLTTVLIDPNSPLRVKTLSLSIISKISTNEPQLLHKNLKTFFNDHKVLSLLLSLMITSGSGNASLFIGTIPFIAQSILEPLLRSSSLPFLSTFVRHYSDSIPMSQIKPIESQLGQFLSHASLVSDQKQSNTGFFKIGQQGAAPVTEMDGSISIEFFTVLNNSQVYTEDQSFNIYSFSMLYVWLTNLYNPQKQQQQQQSQQQQIGGETPPQTPREIGSALSNRVLNPNFQSIIVSYCLRIIDQSKLRPIQDEKSGGAIDNIAVIALLESIRILDFLCCMDINLVPKIFPTVQKAYQLHIPSSRNTNANSGHVLLALLQFFVNHSHTLIYDPEPLFRAYFQTFLPKTYMNSFVSFETLNFCLKNKEKLLENSNVFGLYFPPIFKCLAWFPHSLIGEFSELLPSLISPNTFIEVFHLLLDLPLLTSSMESVLVEQRKYATMGGIDINDLNDTAWSEYRVLYNYLLRNESGVSINFWSTTTLPLLQQFCRKTPVTPRTIGSCELVPALLHIYFDILLAYGDKTIFRSLLPVVFERVEQMFPFEPYQRSVKQTLITEIMSIFNQYPSLVVDEKDLLVQIITEGRGGGIDMTQCLCWIIGEYSSASICTEITPTIFNDYHEALELIAYERINMMKMESLSSVSNSSLNQQSQQQQQQPQQEQQSSILLLGQPHQQHQHISEQVTLMLVIISSLTKLAARWPEATSRVILCLLKVQSYHQYFDPQVIQRSIECVQLLQFPSFSSALYDYNRYHYNNINNNETSTGSLSYINSISHDNHSSLSFLLIDGNK</sequence>
<dbReference type="InterPro" id="IPR055450">
    <property type="entry name" value="AP5Z1_ARM"/>
</dbReference>
<feature type="domain" description="AP-5 complex subunit zeta-1 ARM repeats" evidence="2">
    <location>
        <begin position="365"/>
        <end position="484"/>
    </location>
</feature>
<dbReference type="Pfam" id="PF25153">
    <property type="entry name" value="TPR_AP5Z1"/>
    <property type="match status" value="1"/>
</dbReference>
<dbReference type="STRING" id="1054147.F4PVH7"/>
<name>F4PVH7_CACFS</name>
<feature type="compositionally biased region" description="Basic residues" evidence="1">
    <location>
        <begin position="69"/>
        <end position="82"/>
    </location>
</feature>
<feature type="region of interest" description="Disordered" evidence="1">
    <location>
        <begin position="59"/>
        <end position="86"/>
    </location>
</feature>
<dbReference type="KEGG" id="dfa:DFA_07106"/>
<feature type="compositionally biased region" description="Low complexity" evidence="1">
    <location>
        <begin position="295"/>
        <end position="304"/>
    </location>
</feature>
<accession>F4PVH7</accession>
<proteinExistence type="predicted"/>
<dbReference type="GeneID" id="14872340"/>
<feature type="domain" description="AP-5 complex subunit zeta-1 C-terminal TPR" evidence="4">
    <location>
        <begin position="496"/>
        <end position="739"/>
    </location>
</feature>
<dbReference type="Pfam" id="PF14764">
    <property type="entry name" value="SPG48"/>
    <property type="match status" value="1"/>
</dbReference>
<evidence type="ECO:0000313" key="5">
    <source>
        <dbReference type="EMBL" id="EGG19991.1"/>
    </source>
</evidence>
<dbReference type="InterPro" id="IPR056856">
    <property type="entry name" value="TPR_AP5Z1_C"/>
</dbReference>
<evidence type="ECO:0000259" key="4">
    <source>
        <dbReference type="Pfam" id="PF25154"/>
    </source>
</evidence>
<feature type="domain" description="AP-5 complex subunit zeta-1 N-terminal TPR" evidence="3">
    <location>
        <begin position="99"/>
        <end position="301"/>
    </location>
</feature>
<organism evidence="5 6">
    <name type="scientific">Cavenderia fasciculata</name>
    <name type="common">Slime mold</name>
    <name type="synonym">Dictyostelium fasciculatum</name>
    <dbReference type="NCBI Taxonomy" id="261658"/>
    <lineage>
        <taxon>Eukaryota</taxon>
        <taxon>Amoebozoa</taxon>
        <taxon>Evosea</taxon>
        <taxon>Eumycetozoa</taxon>
        <taxon>Dictyostelia</taxon>
        <taxon>Acytosteliales</taxon>
        <taxon>Cavenderiaceae</taxon>
        <taxon>Cavenderia</taxon>
    </lineage>
</organism>
<dbReference type="InterPro" id="IPR056857">
    <property type="entry name" value="TPR_AP5Z1_N"/>
</dbReference>
<evidence type="ECO:0000259" key="2">
    <source>
        <dbReference type="Pfam" id="PF14764"/>
    </source>
</evidence>
<gene>
    <name evidence="5" type="ORF">DFA_07106</name>
</gene>
<dbReference type="Pfam" id="PF25154">
    <property type="entry name" value="TPR_AP5Z1_C"/>
    <property type="match status" value="1"/>
</dbReference>
<feature type="region of interest" description="Disordered" evidence="1">
    <location>
        <begin position="295"/>
        <end position="318"/>
    </location>
</feature>
<evidence type="ECO:0000313" key="6">
    <source>
        <dbReference type="Proteomes" id="UP000007797"/>
    </source>
</evidence>
<reference evidence="6" key="1">
    <citation type="journal article" date="2011" name="Genome Res.">
        <title>Phylogeny-wide analysis of social amoeba genomes highlights ancient origins for complex intercellular communication.</title>
        <authorList>
            <person name="Heidel A.J."/>
            <person name="Lawal H.M."/>
            <person name="Felder M."/>
            <person name="Schilde C."/>
            <person name="Helps N.R."/>
            <person name="Tunggal B."/>
            <person name="Rivero F."/>
            <person name="John U."/>
            <person name="Schleicher M."/>
            <person name="Eichinger L."/>
            <person name="Platzer M."/>
            <person name="Noegel A.A."/>
            <person name="Schaap P."/>
            <person name="Gloeckner G."/>
        </authorList>
    </citation>
    <scope>NUCLEOTIDE SEQUENCE [LARGE SCALE GENOMIC DNA]</scope>
    <source>
        <strain evidence="6">SH3</strain>
    </source>
</reference>
<evidence type="ECO:0000259" key="3">
    <source>
        <dbReference type="Pfam" id="PF25153"/>
    </source>
</evidence>
<dbReference type="PANTHER" id="PTHR46488">
    <property type="entry name" value="AP-5 COMPLEX SUBUNIT ZETA-1"/>
    <property type="match status" value="1"/>
</dbReference>
<dbReference type="PANTHER" id="PTHR46488:SF1">
    <property type="entry name" value="AP-5 COMPLEX SUBUNIT ZETA-1"/>
    <property type="match status" value="1"/>
</dbReference>
<keyword evidence="6" id="KW-1185">Reference proteome</keyword>
<dbReference type="EMBL" id="GL883013">
    <property type="protein sequence ID" value="EGG19991.1"/>
    <property type="molecule type" value="Genomic_DNA"/>
</dbReference>
<protein>
    <submittedName>
        <fullName evidence="5">Uncharacterized protein</fullName>
    </submittedName>
</protein>
<dbReference type="GO" id="GO:0044599">
    <property type="term" value="C:AP-5 adaptor complex"/>
    <property type="evidence" value="ECO:0007669"/>
    <property type="project" value="InterPro"/>
</dbReference>
<dbReference type="AlphaFoldDB" id="F4PVH7"/>
<evidence type="ECO:0000256" key="1">
    <source>
        <dbReference type="SAM" id="MobiDB-lite"/>
    </source>
</evidence>
<dbReference type="OrthoDB" id="17899at2759"/>
<dbReference type="RefSeq" id="XP_004366974.1">
    <property type="nucleotide sequence ID" value="XM_004366917.1"/>
</dbReference>
<dbReference type="OMA" id="LMLAYEF"/>
<feature type="compositionally biased region" description="Low complexity" evidence="1">
    <location>
        <begin position="59"/>
        <end position="68"/>
    </location>
</feature>
<dbReference type="Proteomes" id="UP000007797">
    <property type="component" value="Unassembled WGS sequence"/>
</dbReference>